<keyword evidence="2 5" id="KW-0540">Nuclease</keyword>
<dbReference type="EC" id="3.1.11.6" evidence="5"/>
<evidence type="ECO:0000313" key="9">
    <source>
        <dbReference type="EMBL" id="AKA70195.1"/>
    </source>
</evidence>
<organism evidence="9 10">
    <name type="scientific">Clostridium scatologenes</name>
    <dbReference type="NCBI Taxonomy" id="1548"/>
    <lineage>
        <taxon>Bacteria</taxon>
        <taxon>Bacillati</taxon>
        <taxon>Bacillota</taxon>
        <taxon>Clostridia</taxon>
        <taxon>Eubacteriales</taxon>
        <taxon>Clostridiaceae</taxon>
        <taxon>Clostridium</taxon>
    </lineage>
</organism>
<keyword evidence="3 5" id="KW-0378">Hydrolase</keyword>
<evidence type="ECO:0000256" key="1">
    <source>
        <dbReference type="ARBA" id="ARBA00022490"/>
    </source>
</evidence>
<dbReference type="CDD" id="cd04489">
    <property type="entry name" value="ExoVII_LU_OBF"/>
    <property type="match status" value="1"/>
</dbReference>
<dbReference type="GO" id="GO:0008855">
    <property type="term" value="F:exodeoxyribonuclease VII activity"/>
    <property type="evidence" value="ECO:0007669"/>
    <property type="project" value="UniProtKB-UniRule"/>
</dbReference>
<dbReference type="GO" id="GO:0005737">
    <property type="term" value="C:cytoplasm"/>
    <property type="evidence" value="ECO:0007669"/>
    <property type="project" value="UniProtKB-SubCell"/>
</dbReference>
<gene>
    <name evidence="5" type="primary">xseA</name>
    <name evidence="9" type="ORF">CSCA_3070</name>
</gene>
<dbReference type="RefSeq" id="WP_029160983.1">
    <property type="nucleotide sequence ID" value="NZ_CP009933.1"/>
</dbReference>
<protein>
    <recommendedName>
        <fullName evidence="5">Exodeoxyribonuclease 7 large subunit</fullName>
        <ecNumber evidence="5">3.1.11.6</ecNumber>
    </recommendedName>
    <alternativeName>
        <fullName evidence="5">Exodeoxyribonuclease VII large subunit</fullName>
        <shortName evidence="5">Exonuclease VII large subunit</shortName>
    </alternativeName>
</protein>
<comment type="subcellular location">
    <subcellularLocation>
        <location evidence="5 6">Cytoplasm</location>
    </subcellularLocation>
</comment>
<comment type="function">
    <text evidence="5">Bidirectionally degrades single-stranded DNA into large acid-insoluble oligonucleotides, which are then degraded further into small acid-soluble oligonucleotides.</text>
</comment>
<evidence type="ECO:0000259" key="8">
    <source>
        <dbReference type="Pfam" id="PF13742"/>
    </source>
</evidence>
<feature type="domain" description="OB-fold nucleic acid binding" evidence="8">
    <location>
        <begin position="6"/>
        <end position="101"/>
    </location>
</feature>
<keyword evidence="10" id="KW-1185">Reference proteome</keyword>
<dbReference type="STRING" id="1548.CSCA_3070"/>
<evidence type="ECO:0000256" key="4">
    <source>
        <dbReference type="ARBA" id="ARBA00022839"/>
    </source>
</evidence>
<dbReference type="NCBIfam" id="TIGR00237">
    <property type="entry name" value="xseA"/>
    <property type="match status" value="1"/>
</dbReference>
<comment type="similarity">
    <text evidence="5 6">Belongs to the XseA family.</text>
</comment>
<evidence type="ECO:0000256" key="2">
    <source>
        <dbReference type="ARBA" id="ARBA00022722"/>
    </source>
</evidence>
<evidence type="ECO:0000256" key="5">
    <source>
        <dbReference type="HAMAP-Rule" id="MF_00378"/>
    </source>
</evidence>
<dbReference type="GO" id="GO:0006308">
    <property type="term" value="P:DNA catabolic process"/>
    <property type="evidence" value="ECO:0007669"/>
    <property type="project" value="UniProtKB-UniRule"/>
</dbReference>
<comment type="subunit">
    <text evidence="5">Heterooligomer composed of large and small subunits.</text>
</comment>
<dbReference type="EMBL" id="CP009933">
    <property type="protein sequence ID" value="AKA70195.1"/>
    <property type="molecule type" value="Genomic_DNA"/>
</dbReference>
<evidence type="ECO:0000256" key="3">
    <source>
        <dbReference type="ARBA" id="ARBA00022801"/>
    </source>
</evidence>
<dbReference type="GO" id="GO:0009318">
    <property type="term" value="C:exodeoxyribonuclease VII complex"/>
    <property type="evidence" value="ECO:0007669"/>
    <property type="project" value="UniProtKB-UniRule"/>
</dbReference>
<dbReference type="Pfam" id="PF02601">
    <property type="entry name" value="Exonuc_VII_L"/>
    <property type="match status" value="1"/>
</dbReference>
<sequence>MYIKTLTVSELNGYIKKLVDNDFILGNSNVKGEISNFKLHSSGHIYFSIKDEYSKINCVMFRSSAKNLKFMPENGMKVVVKGRVSVYEKDGAYQVYCNDIEPDGVGELYMAFEKLKSKLQNQGLFEVTHKKKIPSYARKIGVITSPTGAAVRDIINVAKRRNSTTELLIYPVLVQGMNASESIIKAIEYLNKVNDIDIIILARGGGSIEELWCFNDEKLAYSIYNSKKVIITGVGHETDYTIADFVSDRRAPTPSAAAELAVFNLEDLQSKVISYKNNLNNLIDFILKEKRNSLELLKRSLDVNSPYSYIVNEYNNIDRLKELMNIKIRTRLEKEKEKLIKANSLLTAHNPMNILNKGYAIIENEKIGVVNTIQNLRKLDKVKITLKDGSEEFYLNIKN</sequence>
<evidence type="ECO:0000313" key="10">
    <source>
        <dbReference type="Proteomes" id="UP000033115"/>
    </source>
</evidence>
<dbReference type="GO" id="GO:0003676">
    <property type="term" value="F:nucleic acid binding"/>
    <property type="evidence" value="ECO:0007669"/>
    <property type="project" value="InterPro"/>
</dbReference>
<dbReference type="AlphaFoldDB" id="A0A0E3K1Q8"/>
<comment type="catalytic activity">
    <reaction evidence="5 6">
        <text>Exonucleolytic cleavage in either 5'- to 3'- or 3'- to 5'-direction to yield nucleoside 5'-phosphates.</text>
        <dbReference type="EC" id="3.1.11.6"/>
    </reaction>
</comment>
<dbReference type="Proteomes" id="UP000033115">
    <property type="component" value="Chromosome"/>
</dbReference>
<proteinExistence type="inferred from homology"/>
<feature type="domain" description="Exonuclease VII large subunit C-terminal" evidence="7">
    <location>
        <begin position="124"/>
        <end position="339"/>
    </location>
</feature>
<evidence type="ECO:0000256" key="6">
    <source>
        <dbReference type="RuleBase" id="RU004355"/>
    </source>
</evidence>
<dbReference type="InterPro" id="IPR025824">
    <property type="entry name" value="OB-fold_nuc-bd_dom"/>
</dbReference>
<dbReference type="InterPro" id="IPR020579">
    <property type="entry name" value="Exonuc_VII_lsu_C"/>
</dbReference>
<dbReference type="PANTHER" id="PTHR30008">
    <property type="entry name" value="EXODEOXYRIBONUCLEASE 7 LARGE SUBUNIT"/>
    <property type="match status" value="1"/>
</dbReference>
<name>A0A0E3K1Q8_CLOSL</name>
<evidence type="ECO:0000259" key="7">
    <source>
        <dbReference type="Pfam" id="PF02601"/>
    </source>
</evidence>
<keyword evidence="4 5" id="KW-0269">Exonuclease</keyword>
<dbReference type="HAMAP" id="MF_00378">
    <property type="entry name" value="Exonuc_7_L"/>
    <property type="match status" value="1"/>
</dbReference>
<dbReference type="KEGG" id="csq:CSCA_3070"/>
<dbReference type="HOGENOM" id="CLU_023625_2_0_9"/>
<dbReference type="PANTHER" id="PTHR30008:SF0">
    <property type="entry name" value="EXODEOXYRIBONUCLEASE 7 LARGE SUBUNIT"/>
    <property type="match status" value="1"/>
</dbReference>
<reference evidence="9 10" key="1">
    <citation type="journal article" date="2015" name="J. Biotechnol.">
        <title>Complete genome sequence of a malodorant-producing acetogen, Clostridium scatologenes ATCC 25775(T).</title>
        <authorList>
            <person name="Zhu Z."/>
            <person name="Guo T."/>
            <person name="Zheng H."/>
            <person name="Song T."/>
            <person name="Ouyang P."/>
            <person name="Xie J."/>
        </authorList>
    </citation>
    <scope>NUCLEOTIDE SEQUENCE [LARGE SCALE GENOMIC DNA]</scope>
    <source>
        <strain evidence="9 10">ATCC 25775</strain>
    </source>
</reference>
<accession>A0A0E3K1Q8</accession>
<keyword evidence="1 5" id="KW-0963">Cytoplasm</keyword>
<dbReference type="Pfam" id="PF13742">
    <property type="entry name" value="tRNA_anti_2"/>
    <property type="match status" value="1"/>
</dbReference>
<dbReference type="InterPro" id="IPR003753">
    <property type="entry name" value="Exonuc_VII_L"/>
</dbReference>